<evidence type="ECO:0000313" key="1">
    <source>
        <dbReference type="EMBL" id="KAA6388748.1"/>
    </source>
</evidence>
<dbReference type="InterPro" id="IPR013320">
    <property type="entry name" value="ConA-like_dom_sf"/>
</dbReference>
<dbReference type="AlphaFoldDB" id="A0A5J4W1M9"/>
<dbReference type="SUPFAM" id="SSF49899">
    <property type="entry name" value="Concanavalin A-like lectins/glucanases"/>
    <property type="match status" value="1"/>
</dbReference>
<proteinExistence type="predicted"/>
<dbReference type="InterPro" id="IPR043136">
    <property type="entry name" value="B30.2/SPRY_sf"/>
</dbReference>
<dbReference type="EMBL" id="SNRW01003861">
    <property type="protein sequence ID" value="KAA6388748.1"/>
    <property type="molecule type" value="Genomic_DNA"/>
</dbReference>
<evidence type="ECO:0000313" key="2">
    <source>
        <dbReference type="Proteomes" id="UP000324800"/>
    </source>
</evidence>
<organism evidence="1 2">
    <name type="scientific">Streblomastix strix</name>
    <dbReference type="NCBI Taxonomy" id="222440"/>
    <lineage>
        <taxon>Eukaryota</taxon>
        <taxon>Metamonada</taxon>
        <taxon>Preaxostyla</taxon>
        <taxon>Oxymonadida</taxon>
        <taxon>Streblomastigidae</taxon>
        <taxon>Streblomastix</taxon>
    </lineage>
</organism>
<dbReference type="OrthoDB" id="2329056at2759"/>
<dbReference type="Gene3D" id="2.60.120.920">
    <property type="match status" value="1"/>
</dbReference>
<comment type="caution">
    <text evidence="1">The sequence shown here is derived from an EMBL/GenBank/DDBJ whole genome shotgun (WGS) entry which is preliminary data.</text>
</comment>
<dbReference type="Proteomes" id="UP000324800">
    <property type="component" value="Unassembled WGS sequence"/>
</dbReference>
<sequence>MDEIAVEQSINAPPPPVEANADVITIINSIIDSLDSEQTKELIENTNTQPQTGVDFPIDIIKVDPDDFDLIDVDGRQKKIVKIKDKYCSTVSLSQVIEDGIWSIEIQFANDGETGGIGIVEDSYSVPIGARPEQNPDCRHMASYHGPSWYPGRVCCKGRNKSGNELFTDNQIIKAEYDSEKGTLIFFVDGVQQPVYVTGIKEKIRFIIFMFYGGGTCTIQSLKKITSPTTMNVSNENALQW</sequence>
<protein>
    <recommendedName>
        <fullName evidence="3">B30.2/SPRY domain-containing protein</fullName>
    </recommendedName>
</protein>
<evidence type="ECO:0008006" key="3">
    <source>
        <dbReference type="Google" id="ProtNLM"/>
    </source>
</evidence>
<reference evidence="1 2" key="1">
    <citation type="submission" date="2019-03" db="EMBL/GenBank/DDBJ databases">
        <title>Single cell metagenomics reveals metabolic interactions within the superorganism composed of flagellate Streblomastix strix and complex community of Bacteroidetes bacteria on its surface.</title>
        <authorList>
            <person name="Treitli S.C."/>
            <person name="Kolisko M."/>
            <person name="Husnik F."/>
            <person name="Keeling P."/>
            <person name="Hampl V."/>
        </authorList>
    </citation>
    <scope>NUCLEOTIDE SEQUENCE [LARGE SCALE GENOMIC DNA]</scope>
    <source>
        <strain evidence="1">ST1C</strain>
    </source>
</reference>
<name>A0A5J4W1M9_9EUKA</name>
<gene>
    <name evidence="1" type="ORF">EZS28_015728</name>
</gene>
<accession>A0A5J4W1M9</accession>